<feature type="compositionally biased region" description="Basic residues" evidence="1">
    <location>
        <begin position="28"/>
        <end position="37"/>
    </location>
</feature>
<proteinExistence type="predicted"/>
<evidence type="ECO:0000313" key="3">
    <source>
        <dbReference type="Proteomes" id="UP001189429"/>
    </source>
</evidence>
<accession>A0ABN9V0C0</accession>
<evidence type="ECO:0000256" key="1">
    <source>
        <dbReference type="SAM" id="MobiDB-lite"/>
    </source>
</evidence>
<feature type="compositionally biased region" description="Basic residues" evidence="1">
    <location>
        <begin position="56"/>
        <end position="78"/>
    </location>
</feature>
<dbReference type="Proteomes" id="UP001189429">
    <property type="component" value="Unassembled WGS sequence"/>
</dbReference>
<sequence length="462" mass="50743">MGLHRPPLAVRLAPRGPNGHAGAARGRLPARQRHGGGRWRPGAGRPGGPGPLLARRPGRRRARRRRRRGRGGRLRRWPLRGERVRPEGRGGGWTAVTAERKNTISTSVDPAADAASAPGLGAAVCILGQLSRLEIESKVQNILKPLARSTNVDVFLSLESGGDGVFNNPGTANNSGASFCGSSELDEGEVRKAFAPYFRDGVFGPHLTENVTLERWPKLYLFKHGDADEAARAARRKHIANVLSQTRHQLDCAELIQKSEKSAGRQYDVVVKVRENTIALRPVIPEKLMSITEVTIKHCQWWGGVNDKVMALPRMYLEKSIGAVYPAMQAVMQDAEPLSAMLALIGDRSENTEQVVMWTLIGNRVPFRERGFEMGDSDGDDYLPFVDGRCYPSEVPGGQGRWCVVSHCKDCWPSQPWTLNVTCAVTSKGEKPPEAYRDAGVTDATELSDPDPAQECFYGIYR</sequence>
<protein>
    <submittedName>
        <fullName evidence="2">Uncharacterized protein</fullName>
    </submittedName>
</protein>
<name>A0ABN9V0C0_9DINO</name>
<feature type="compositionally biased region" description="Basic and acidic residues" evidence="1">
    <location>
        <begin position="79"/>
        <end position="88"/>
    </location>
</feature>
<dbReference type="EMBL" id="CAUYUJ010016501">
    <property type="protein sequence ID" value="CAK0865932.1"/>
    <property type="molecule type" value="Genomic_DNA"/>
</dbReference>
<feature type="region of interest" description="Disordered" evidence="1">
    <location>
        <begin position="1"/>
        <end position="95"/>
    </location>
</feature>
<evidence type="ECO:0000313" key="2">
    <source>
        <dbReference type="EMBL" id="CAK0865932.1"/>
    </source>
</evidence>
<comment type="caution">
    <text evidence="2">The sequence shown here is derived from an EMBL/GenBank/DDBJ whole genome shotgun (WGS) entry which is preliminary data.</text>
</comment>
<gene>
    <name evidence="2" type="ORF">PCOR1329_LOCUS53327</name>
</gene>
<organism evidence="2 3">
    <name type="scientific">Prorocentrum cordatum</name>
    <dbReference type="NCBI Taxonomy" id="2364126"/>
    <lineage>
        <taxon>Eukaryota</taxon>
        <taxon>Sar</taxon>
        <taxon>Alveolata</taxon>
        <taxon>Dinophyceae</taxon>
        <taxon>Prorocentrales</taxon>
        <taxon>Prorocentraceae</taxon>
        <taxon>Prorocentrum</taxon>
    </lineage>
</organism>
<keyword evidence="3" id="KW-1185">Reference proteome</keyword>
<reference evidence="2" key="1">
    <citation type="submission" date="2023-10" db="EMBL/GenBank/DDBJ databases">
        <authorList>
            <person name="Chen Y."/>
            <person name="Shah S."/>
            <person name="Dougan E. K."/>
            <person name="Thang M."/>
            <person name="Chan C."/>
        </authorList>
    </citation>
    <scope>NUCLEOTIDE SEQUENCE [LARGE SCALE GENOMIC DNA]</scope>
</reference>